<dbReference type="PROSITE" id="PS50024">
    <property type="entry name" value="SEA"/>
    <property type="match status" value="1"/>
</dbReference>
<keyword evidence="1" id="KW-0472">Membrane</keyword>
<evidence type="ECO:0000313" key="3">
    <source>
        <dbReference type="EMBL" id="KAK2117250.1"/>
    </source>
</evidence>
<dbReference type="InterPro" id="IPR053311">
    <property type="entry name" value="Mucosal_Integrity_Assoc"/>
</dbReference>
<organism evidence="3 4">
    <name type="scientific">Saguinus oedipus</name>
    <name type="common">Cotton-top tamarin</name>
    <name type="synonym">Oedipomidas oedipus</name>
    <dbReference type="NCBI Taxonomy" id="9490"/>
    <lineage>
        <taxon>Eukaryota</taxon>
        <taxon>Metazoa</taxon>
        <taxon>Chordata</taxon>
        <taxon>Craniata</taxon>
        <taxon>Vertebrata</taxon>
        <taxon>Euteleostomi</taxon>
        <taxon>Mammalia</taxon>
        <taxon>Eutheria</taxon>
        <taxon>Euarchontoglires</taxon>
        <taxon>Primates</taxon>
        <taxon>Haplorrhini</taxon>
        <taxon>Platyrrhini</taxon>
        <taxon>Cebidae</taxon>
        <taxon>Callitrichinae</taxon>
        <taxon>Saguinus</taxon>
    </lineage>
</organism>
<keyword evidence="1" id="KW-1133">Transmembrane helix</keyword>
<dbReference type="Gene3D" id="3.30.70.960">
    <property type="entry name" value="SEA domain"/>
    <property type="match status" value="1"/>
</dbReference>
<protein>
    <submittedName>
        <fullName evidence="3">Mucin-17</fullName>
    </submittedName>
</protein>
<dbReference type="Pfam" id="PF01390">
    <property type="entry name" value="SEA"/>
    <property type="match status" value="1"/>
</dbReference>
<keyword evidence="4" id="KW-1185">Reference proteome</keyword>
<feature type="domain" description="SEA" evidence="2">
    <location>
        <begin position="1"/>
        <end position="104"/>
    </location>
</feature>
<proteinExistence type="predicted"/>
<dbReference type="Proteomes" id="UP001266305">
    <property type="component" value="Unassembled WGS sequence"/>
</dbReference>
<comment type="caution">
    <text evidence="3">The sequence shown here is derived from an EMBL/GenBank/DDBJ whole genome shotgun (WGS) entry which is preliminary data.</text>
</comment>
<dbReference type="SMART" id="SM00200">
    <property type="entry name" value="SEA"/>
    <property type="match status" value="1"/>
</dbReference>
<dbReference type="SUPFAM" id="SSF82671">
    <property type="entry name" value="SEA domain"/>
    <property type="match status" value="1"/>
</dbReference>
<dbReference type="EMBL" id="JASSZA010000002">
    <property type="protein sequence ID" value="KAK2117250.1"/>
    <property type="molecule type" value="Genomic_DNA"/>
</dbReference>
<evidence type="ECO:0000259" key="2">
    <source>
        <dbReference type="PROSITE" id="PS50024"/>
    </source>
</evidence>
<reference evidence="3 4" key="1">
    <citation type="submission" date="2023-05" db="EMBL/GenBank/DDBJ databases">
        <title>B98-5 Cell Line De Novo Hybrid Assembly: An Optical Mapping Approach.</title>
        <authorList>
            <person name="Kananen K."/>
            <person name="Auerbach J.A."/>
            <person name="Kautto E."/>
            <person name="Blachly J.S."/>
        </authorList>
    </citation>
    <scope>NUCLEOTIDE SEQUENCE [LARGE SCALE GENOMIC DNA]</scope>
    <source>
        <strain evidence="3">B95-8</strain>
        <tissue evidence="3">Cell line</tissue>
    </source>
</reference>
<dbReference type="InterPro" id="IPR036364">
    <property type="entry name" value="SEA_dom_sf"/>
</dbReference>
<gene>
    <name evidence="3" type="primary">MUC17</name>
    <name evidence="3" type="ORF">P7K49_004136</name>
</gene>
<sequence length="344" mass="38889">MEMTVTVTSVKFTDELNDRSSEEFKNFNKTFTEEMNHVYADIPEYVGVNITKLRLGSVVVEHEVLLRTKYTPEFQTVLNNASTVVKERITKVTEEQIMINDNCSALLCYNTSGTQVQNITMTQYDAVAECRKAAGPDYEDYFLVEYQDQQPKCINPCQPGYKASKNCNFGKCQLLRSGPRCYCLTTETHWYRGEACDQGIQKSLVYWLVGAGCVLVLIILIALLILTFHSKREVKRQKSKLSQLYKWQEEKGGPAPGTFQNIGFDISQEENDSIHLDSIYSNFHPSLGHIDPETKASGDDDIPLRHEAEKSGSEDIAVRLSLVPPASKPNLRQSLDSAALYWTL</sequence>
<dbReference type="PANTHER" id="PTHR37999">
    <property type="entry name" value="MUCIN-17"/>
    <property type="match status" value="1"/>
</dbReference>
<accession>A0ABQ9W6Y4</accession>
<dbReference type="PANTHER" id="PTHR37999:SF2">
    <property type="entry name" value="MUCIN-17"/>
    <property type="match status" value="1"/>
</dbReference>
<feature type="transmembrane region" description="Helical" evidence="1">
    <location>
        <begin position="204"/>
        <end position="228"/>
    </location>
</feature>
<keyword evidence="1" id="KW-0812">Transmembrane</keyword>
<name>A0ABQ9W6Y4_SAGOE</name>
<evidence type="ECO:0000256" key="1">
    <source>
        <dbReference type="SAM" id="Phobius"/>
    </source>
</evidence>
<evidence type="ECO:0000313" key="4">
    <source>
        <dbReference type="Proteomes" id="UP001266305"/>
    </source>
</evidence>
<dbReference type="InterPro" id="IPR000082">
    <property type="entry name" value="SEA_dom"/>
</dbReference>